<organism evidence="3 4">
    <name type="scientific">Nocardiopsis tropica</name>
    <dbReference type="NCBI Taxonomy" id="109330"/>
    <lineage>
        <taxon>Bacteria</taxon>
        <taxon>Bacillati</taxon>
        <taxon>Actinomycetota</taxon>
        <taxon>Actinomycetes</taxon>
        <taxon>Streptosporangiales</taxon>
        <taxon>Nocardiopsidaceae</taxon>
        <taxon>Nocardiopsis</taxon>
    </lineage>
</organism>
<evidence type="ECO:0000256" key="1">
    <source>
        <dbReference type="SAM" id="MobiDB-lite"/>
    </source>
</evidence>
<dbReference type="EMBL" id="JAUUCC010000013">
    <property type="protein sequence ID" value="MEE2050296.1"/>
    <property type="molecule type" value="Genomic_DNA"/>
</dbReference>
<comment type="caution">
    <text evidence="3">The sequence shown here is derived from an EMBL/GenBank/DDBJ whole genome shotgun (WGS) entry which is preliminary data.</text>
</comment>
<feature type="compositionally biased region" description="Polar residues" evidence="1">
    <location>
        <begin position="1"/>
        <end position="10"/>
    </location>
</feature>
<feature type="region of interest" description="Disordered" evidence="1">
    <location>
        <begin position="436"/>
        <end position="465"/>
    </location>
</feature>
<dbReference type="Pfam" id="PF01471">
    <property type="entry name" value="PG_binding_1"/>
    <property type="match status" value="1"/>
</dbReference>
<sequence length="465" mass="46607">MTTTVENSLSGPAGSVPSASTLARTARAGTVGITAPARAVYSAGQTLHGLTTVQVDTGYHRGDTPRLGPVALPATGPWWARWYVWMPDMQAAGYGINETRWHVHFPDTGLGYVNHITAAGNIGSRLQPSGLAAAAVNWDTETGSAVAVGQWWRIEPHFTGTDLIVSVYPGHATTGARVHTWLGRDVGRSLEVTGYRYRRGVLIQQGATDATTGGQVSFRQTQLIDLGRLAPGGADGAYGPGTAAAVQGLQVAYGLTPADGEIGPETGAAMDLAIWVLRGQPTPPPLWLSHVAVSDSGPLGPAVAPGGSAVASLASLAAPAPGTKASAGEVVASLGALTAPSGGRGGDALAALGAAGVVDGQKAGAGSVEASLGAVVEADGTKHAQGVAVASLGVVGAVEATKHTEGSAVAHLGLSTLAVQLIEPVPPVEAVARVVRQPGGKARPGGRPAGTAYPSSRLGGSATRR</sequence>
<dbReference type="RefSeq" id="WP_330157521.1">
    <property type="nucleotide sequence ID" value="NZ_BAAAJA010000096.1"/>
</dbReference>
<dbReference type="Proteomes" id="UP001348641">
    <property type="component" value="Unassembled WGS sequence"/>
</dbReference>
<feature type="compositionally biased region" description="Low complexity" evidence="1">
    <location>
        <begin position="436"/>
        <end position="452"/>
    </location>
</feature>
<name>A0ABU7KLY6_9ACTN</name>
<dbReference type="InterPro" id="IPR036366">
    <property type="entry name" value="PGBDSf"/>
</dbReference>
<evidence type="ECO:0000313" key="3">
    <source>
        <dbReference type="EMBL" id="MEE2050296.1"/>
    </source>
</evidence>
<feature type="region of interest" description="Disordered" evidence="1">
    <location>
        <begin position="1"/>
        <end position="21"/>
    </location>
</feature>
<reference evidence="3 4" key="1">
    <citation type="submission" date="2023-07" db="EMBL/GenBank/DDBJ databases">
        <authorList>
            <person name="Girao M."/>
            <person name="Carvalho M.F."/>
        </authorList>
    </citation>
    <scope>NUCLEOTIDE SEQUENCE [LARGE SCALE GENOMIC DNA]</scope>
    <source>
        <strain evidence="3 4">66/93</strain>
    </source>
</reference>
<accession>A0ABU7KLY6</accession>
<dbReference type="InterPro" id="IPR002477">
    <property type="entry name" value="Peptidoglycan-bd-like"/>
</dbReference>
<dbReference type="SUPFAM" id="SSF47090">
    <property type="entry name" value="PGBD-like"/>
    <property type="match status" value="1"/>
</dbReference>
<evidence type="ECO:0000259" key="2">
    <source>
        <dbReference type="Pfam" id="PF01471"/>
    </source>
</evidence>
<proteinExistence type="predicted"/>
<evidence type="ECO:0000313" key="4">
    <source>
        <dbReference type="Proteomes" id="UP001348641"/>
    </source>
</evidence>
<dbReference type="Gene3D" id="1.10.101.10">
    <property type="entry name" value="PGBD-like superfamily/PGBD"/>
    <property type="match status" value="1"/>
</dbReference>
<feature type="domain" description="Peptidoglycan binding-like" evidence="2">
    <location>
        <begin position="213"/>
        <end position="270"/>
    </location>
</feature>
<dbReference type="InterPro" id="IPR036365">
    <property type="entry name" value="PGBD-like_sf"/>
</dbReference>
<protein>
    <submittedName>
        <fullName evidence="3">Peptidoglycan-binding domain-containing protein</fullName>
    </submittedName>
</protein>
<gene>
    <name evidence="3" type="ORF">Q8A49_07290</name>
</gene>